<dbReference type="RefSeq" id="WP_160880001.1">
    <property type="nucleotide sequence ID" value="NZ_WUEK01000017.1"/>
</dbReference>
<evidence type="ECO:0000259" key="4">
    <source>
        <dbReference type="SMART" id="SM00822"/>
    </source>
</evidence>
<dbReference type="PANTHER" id="PTHR45024:SF2">
    <property type="entry name" value="SCP2 DOMAIN-CONTAINING PROTEIN"/>
    <property type="match status" value="1"/>
</dbReference>
<keyword evidence="6" id="KW-1185">Reference proteome</keyword>
<dbReference type="PANTHER" id="PTHR45024">
    <property type="entry name" value="DEHYDROGENASES, SHORT CHAIN"/>
    <property type="match status" value="1"/>
</dbReference>
<dbReference type="SMART" id="SM00822">
    <property type="entry name" value="PKS_KR"/>
    <property type="match status" value="1"/>
</dbReference>
<dbReference type="PRINTS" id="PR00081">
    <property type="entry name" value="GDHRDH"/>
</dbReference>
<dbReference type="SUPFAM" id="SSF51735">
    <property type="entry name" value="NAD(P)-binding Rossmann-fold domains"/>
    <property type="match status" value="1"/>
</dbReference>
<name>A0A6L7F461_9ACTN</name>
<evidence type="ECO:0000313" key="6">
    <source>
        <dbReference type="Proteomes" id="UP000473325"/>
    </source>
</evidence>
<accession>A0A6L7F461</accession>
<evidence type="ECO:0000313" key="5">
    <source>
        <dbReference type="EMBL" id="MXG92069.1"/>
    </source>
</evidence>
<dbReference type="PRINTS" id="PR00080">
    <property type="entry name" value="SDRFAMILY"/>
</dbReference>
<dbReference type="InterPro" id="IPR057326">
    <property type="entry name" value="KR_dom"/>
</dbReference>
<dbReference type="GO" id="GO:0016491">
    <property type="term" value="F:oxidoreductase activity"/>
    <property type="evidence" value="ECO:0007669"/>
    <property type="project" value="UniProtKB-KW"/>
</dbReference>
<dbReference type="PROSITE" id="PS00061">
    <property type="entry name" value="ADH_SHORT"/>
    <property type="match status" value="1"/>
</dbReference>
<comment type="similarity">
    <text evidence="1 3">Belongs to the short-chain dehydrogenases/reductases (SDR) family.</text>
</comment>
<keyword evidence="2" id="KW-0560">Oxidoreductase</keyword>
<organism evidence="5 6">
    <name type="scientific">Nocardioides flavescens</name>
    <dbReference type="NCBI Taxonomy" id="2691959"/>
    <lineage>
        <taxon>Bacteria</taxon>
        <taxon>Bacillati</taxon>
        <taxon>Actinomycetota</taxon>
        <taxon>Actinomycetes</taxon>
        <taxon>Propionibacteriales</taxon>
        <taxon>Nocardioidaceae</taxon>
        <taxon>Nocardioides</taxon>
    </lineage>
</organism>
<dbReference type="InterPro" id="IPR036291">
    <property type="entry name" value="NAD(P)-bd_dom_sf"/>
</dbReference>
<dbReference type="InterPro" id="IPR002347">
    <property type="entry name" value="SDR_fam"/>
</dbReference>
<dbReference type="Pfam" id="PF00106">
    <property type="entry name" value="adh_short"/>
    <property type="match status" value="1"/>
</dbReference>
<comment type="caution">
    <text evidence="5">The sequence shown here is derived from an EMBL/GenBank/DDBJ whole genome shotgun (WGS) entry which is preliminary data.</text>
</comment>
<protein>
    <submittedName>
        <fullName evidence="5">SDR family NAD(P)-dependent oxidoreductase</fullName>
    </submittedName>
</protein>
<evidence type="ECO:0000256" key="3">
    <source>
        <dbReference type="RuleBase" id="RU000363"/>
    </source>
</evidence>
<evidence type="ECO:0000256" key="1">
    <source>
        <dbReference type="ARBA" id="ARBA00006484"/>
    </source>
</evidence>
<dbReference type="InterPro" id="IPR020904">
    <property type="entry name" value="Sc_DH/Rdtase_CS"/>
</dbReference>
<proteinExistence type="inferred from homology"/>
<gene>
    <name evidence="5" type="ORF">GRQ65_21220</name>
</gene>
<dbReference type="InterPro" id="IPR051687">
    <property type="entry name" value="Peroxisomal_Beta-Oxidation"/>
</dbReference>
<dbReference type="EMBL" id="WUEK01000017">
    <property type="protein sequence ID" value="MXG92069.1"/>
    <property type="molecule type" value="Genomic_DNA"/>
</dbReference>
<reference evidence="5 6" key="1">
    <citation type="submission" date="2019-12" db="EMBL/GenBank/DDBJ databases">
        <authorList>
            <person name="Kun Z."/>
        </authorList>
    </citation>
    <scope>NUCLEOTIDE SEQUENCE [LARGE SCALE GENOMIC DNA]</scope>
    <source>
        <strain evidence="5 6">YIM 123512</strain>
    </source>
</reference>
<dbReference type="AlphaFoldDB" id="A0A6L7F461"/>
<dbReference type="Gene3D" id="3.40.50.720">
    <property type="entry name" value="NAD(P)-binding Rossmann-like Domain"/>
    <property type="match status" value="1"/>
</dbReference>
<sequence>MDEHAAAPSPGAGPGGPLAGRVALVTGGGKGLGRAFALHLAASGVSVVVNNRNREVDADGLGPADHVVAEIEAAGGVAVAEHSDVTDPDAARSMVDLALSTYGRLDVLVTSAAVSRPQMAHKTTADNLRLVLETNVVGTTLVAAAAAAEMRRAGHGRIVLVASTAGLHGEPTVSAYAASKGAVIALGRTLAAEGAAKDVLTNVLLPYATTQMTETGMDPRHADRMRSELVAPVVTALADPASSINGQVVVAAGAALRATDSVEHGTVLMPDGPLDATGLAALLEQSRAGDPHTFDHAQAAFQSLAADLA</sequence>
<feature type="domain" description="Ketoreductase" evidence="4">
    <location>
        <begin position="21"/>
        <end position="209"/>
    </location>
</feature>
<evidence type="ECO:0000256" key="2">
    <source>
        <dbReference type="ARBA" id="ARBA00023002"/>
    </source>
</evidence>
<dbReference type="Proteomes" id="UP000473325">
    <property type="component" value="Unassembled WGS sequence"/>
</dbReference>